<evidence type="ECO:0000256" key="2">
    <source>
        <dbReference type="SAM" id="MobiDB-lite"/>
    </source>
</evidence>
<feature type="coiled-coil region" evidence="1">
    <location>
        <begin position="242"/>
        <end position="301"/>
    </location>
</feature>
<evidence type="ECO:0000313" key="5">
    <source>
        <dbReference type="Proteomes" id="UP001202961"/>
    </source>
</evidence>
<feature type="domain" description="PDZ" evidence="3">
    <location>
        <begin position="615"/>
        <end position="694"/>
    </location>
</feature>
<evidence type="ECO:0000259" key="3">
    <source>
        <dbReference type="PROSITE" id="PS50106"/>
    </source>
</evidence>
<dbReference type="InterPro" id="IPR001478">
    <property type="entry name" value="PDZ"/>
</dbReference>
<keyword evidence="1" id="KW-0175">Coiled coil</keyword>
<evidence type="ECO:0000256" key="1">
    <source>
        <dbReference type="SAM" id="Coils"/>
    </source>
</evidence>
<dbReference type="InterPro" id="IPR036034">
    <property type="entry name" value="PDZ_sf"/>
</dbReference>
<accession>A0ABT0U1Y8</accession>
<dbReference type="CDD" id="cd05663">
    <property type="entry name" value="M28_like_PA_PDZ_associated"/>
    <property type="match status" value="1"/>
</dbReference>
<sequence length="706" mass="76296">MAVLVLGWGVLGCLAAIRPTHAVEPNEMSLPSADASLGIDLRAAMIDDLKFLTSEKLKGRSSIDSTIFEAAEYVGRRFRSIGLETNVFGDSPLQIVDISVGPKLASEEQNFLTITIAGKPVVIADSNATDDASGTESLALERDFVPLAIGTNSGTSQAGLVWVGYGIRAPEHRYDDYAGVDVQGKVVMMLRKEPGANDPTSPFDGVDNSRHAFFDTKVSTAIDQGAAAVLIVNDPASIERMVRDVQKRRDAERDRLAKTRQRLRTLPEDAVNSREKLQSQIARIENMLADMSSQVEAAERGLLGVGGAGLSPRRGAEKTAGVATGDSATRPPIPVLSISRELANRLMPKPLEAIEAAIDSNWQPRSFPIANVKVQLGVEISPSTVQSPNVVGVLPGRGNLADETLVIGAHFDHVGMGEFGSLAPDTIEIHNGADDNASGTATLLRVAGEIAQLFSGPNRPAHHRRVVFIAFTGEERGLLGSKYYVQHPRFPLSSTVAMINMDMVGRLNDNELTVYGTGSASNFQSLLKQSNELTRFRLVEVPSGYGPSDHASFYEAGIPVLFFFTGLHSDYHRPSDDFDKLNLDGMDRITDMISQVSERLATSPERPVYVKTDSSVKIRRQLTVVIGVTLSQKPSGVVLSSVVASGPAQESGLLAGDQVVKVGKTSITTIEQFMDQLRQRSPGDLLPLLIRRGDAELRFDIKLRRR</sequence>
<dbReference type="Pfam" id="PF13180">
    <property type="entry name" value="PDZ_2"/>
    <property type="match status" value="1"/>
</dbReference>
<evidence type="ECO:0000313" key="4">
    <source>
        <dbReference type="EMBL" id="MCM2370910.1"/>
    </source>
</evidence>
<name>A0ABT0U1Y8_9BACT</name>
<dbReference type="InterPro" id="IPR046450">
    <property type="entry name" value="PA_dom_sf"/>
</dbReference>
<dbReference type="SUPFAM" id="SSF50156">
    <property type="entry name" value="PDZ domain-like"/>
    <property type="match status" value="1"/>
</dbReference>
<dbReference type="PANTHER" id="PTHR12147">
    <property type="entry name" value="METALLOPEPTIDASE M28 FAMILY MEMBER"/>
    <property type="match status" value="1"/>
</dbReference>
<dbReference type="Gene3D" id="3.50.30.30">
    <property type="match status" value="1"/>
</dbReference>
<dbReference type="Gene3D" id="2.30.42.10">
    <property type="match status" value="1"/>
</dbReference>
<dbReference type="SUPFAM" id="SSF53187">
    <property type="entry name" value="Zn-dependent exopeptidases"/>
    <property type="match status" value="1"/>
</dbReference>
<feature type="region of interest" description="Disordered" evidence="2">
    <location>
        <begin position="309"/>
        <end position="328"/>
    </location>
</feature>
<comment type="caution">
    <text evidence="4">The sequence shown here is derived from an EMBL/GenBank/DDBJ whole genome shotgun (WGS) entry which is preliminary data.</text>
</comment>
<dbReference type="PANTHER" id="PTHR12147:SF26">
    <property type="entry name" value="PEPTIDASE M28 DOMAIN-CONTAINING PROTEIN"/>
    <property type="match status" value="1"/>
</dbReference>
<keyword evidence="5" id="KW-1185">Reference proteome</keyword>
<dbReference type="InterPro" id="IPR045175">
    <property type="entry name" value="M28_fam"/>
</dbReference>
<protein>
    <submittedName>
        <fullName evidence="4">M28 family peptidase</fullName>
    </submittedName>
</protein>
<reference evidence="4 5" key="1">
    <citation type="journal article" date="2022" name="Syst. Appl. Microbiol.">
        <title>Rhodopirellula aestuarii sp. nov., a novel member of the genus Rhodopirellula isolated from brackish sediments collected in the Tagus River estuary, Portugal.</title>
        <authorList>
            <person name="Vitorino I.R."/>
            <person name="Klimek D."/>
            <person name="Calusinska M."/>
            <person name="Lobo-da-Cunha A."/>
            <person name="Vasconcelos V."/>
            <person name="Lage O.M."/>
        </authorList>
    </citation>
    <scope>NUCLEOTIDE SEQUENCE [LARGE SCALE GENOMIC DNA]</scope>
    <source>
        <strain evidence="4 5">ICT_H3.1</strain>
    </source>
</reference>
<dbReference type="SUPFAM" id="SSF52025">
    <property type="entry name" value="PA domain"/>
    <property type="match status" value="1"/>
</dbReference>
<dbReference type="InterPro" id="IPR007484">
    <property type="entry name" value="Peptidase_M28"/>
</dbReference>
<organism evidence="4 5">
    <name type="scientific">Aporhodopirellula aestuarii</name>
    <dbReference type="NCBI Taxonomy" id="2950107"/>
    <lineage>
        <taxon>Bacteria</taxon>
        <taxon>Pseudomonadati</taxon>
        <taxon>Planctomycetota</taxon>
        <taxon>Planctomycetia</taxon>
        <taxon>Pirellulales</taxon>
        <taxon>Pirellulaceae</taxon>
        <taxon>Aporhodopirellula</taxon>
    </lineage>
</organism>
<dbReference type="RefSeq" id="WP_250928552.1">
    <property type="nucleotide sequence ID" value="NZ_JAMQBK010000025.1"/>
</dbReference>
<dbReference type="Gene3D" id="3.40.630.10">
    <property type="entry name" value="Zn peptidases"/>
    <property type="match status" value="1"/>
</dbReference>
<dbReference type="PROSITE" id="PS50106">
    <property type="entry name" value="PDZ"/>
    <property type="match status" value="1"/>
</dbReference>
<gene>
    <name evidence="4" type="ORF">NB063_09850</name>
</gene>
<proteinExistence type="predicted"/>
<dbReference type="Proteomes" id="UP001202961">
    <property type="component" value="Unassembled WGS sequence"/>
</dbReference>
<dbReference type="SMART" id="SM00228">
    <property type="entry name" value="PDZ"/>
    <property type="match status" value="1"/>
</dbReference>
<dbReference type="Pfam" id="PF04389">
    <property type="entry name" value="Peptidase_M28"/>
    <property type="match status" value="1"/>
</dbReference>
<dbReference type="EMBL" id="JAMQBK010000025">
    <property type="protein sequence ID" value="MCM2370910.1"/>
    <property type="molecule type" value="Genomic_DNA"/>
</dbReference>